<keyword evidence="5 7" id="KW-0460">Magnesium</keyword>
<dbReference type="GO" id="GO:0005829">
    <property type="term" value="C:cytosol"/>
    <property type="evidence" value="ECO:0007669"/>
    <property type="project" value="TreeGrafter"/>
</dbReference>
<feature type="domain" description="Alpha-D-phosphohexomutase alpha/beta/alpha" evidence="9">
    <location>
        <begin position="10"/>
        <end position="127"/>
    </location>
</feature>
<dbReference type="GO" id="GO:0000287">
    <property type="term" value="F:magnesium ion binding"/>
    <property type="evidence" value="ECO:0007669"/>
    <property type="project" value="InterPro"/>
</dbReference>
<dbReference type="InterPro" id="IPR024086">
    <property type="entry name" value="GlmM_arc-type"/>
</dbReference>
<sequence length="454" mass="48146">MGFDGLMVSVSGVRGRVGEALTPEVIATYAAAFGAWASRDGNRRVVVGRDSRVSGPMFTRIVHGALESVGCTVIDIGMAPTPTIQLAVEHHHAAGGLGITASHNPIEWNALKFIGPSGLFLSAAEGAEMRGLLETGIPRATWDQLGTIEVDAEAVARHLAQVLALPWLDVDAIRARRFRVALDCCHGAGSVIMPQLLTELGCEVYAINMEPDGKFHRPPEPVAENLGELAALVRATKADIGLATDPDVDRLALVLDDGVAPGEDYTLAFAARTVLKHRRGPVVTNLSTSKVVSDVAAEFGVPFQFAKVGEVNVALTMRDAGATIGGEGNGGVILPEMHLGRDAPVGAALMLQLMVEEGRPLSALVAAKPRYVIVKDKLDRPDAPLDAVYEALRAAFPDASADTQDGLRLDWPDRWVHLRPSGTEPIVRVIAEAPSDAEARQLITQAREPLAALV</sequence>
<dbReference type="SUPFAM" id="SSF55957">
    <property type="entry name" value="Phosphoglucomutase, C-terminal domain"/>
    <property type="match status" value="1"/>
</dbReference>
<dbReference type="PRINTS" id="PR00509">
    <property type="entry name" value="PGMPMM"/>
</dbReference>
<evidence type="ECO:0000256" key="2">
    <source>
        <dbReference type="ARBA" id="ARBA00010231"/>
    </source>
</evidence>
<dbReference type="Pfam" id="PF00408">
    <property type="entry name" value="PGM_PMM_IV"/>
    <property type="match status" value="1"/>
</dbReference>
<dbReference type="PROSITE" id="PS00710">
    <property type="entry name" value="PGM_PMM"/>
    <property type="match status" value="1"/>
</dbReference>
<dbReference type="InterPro" id="IPR016066">
    <property type="entry name" value="A-D-PHexomutase_CS"/>
</dbReference>
<organism evidence="12 13">
    <name type="scientific">Gemmatimonas phototrophica</name>
    <dbReference type="NCBI Taxonomy" id="1379270"/>
    <lineage>
        <taxon>Bacteria</taxon>
        <taxon>Pseudomonadati</taxon>
        <taxon>Gemmatimonadota</taxon>
        <taxon>Gemmatimonadia</taxon>
        <taxon>Gemmatimonadales</taxon>
        <taxon>Gemmatimonadaceae</taxon>
        <taxon>Gemmatimonas</taxon>
    </lineage>
</organism>
<protein>
    <recommendedName>
        <fullName evidence="14">Phosphoglucosamine mutase</fullName>
    </recommendedName>
</protein>
<evidence type="ECO:0000259" key="9">
    <source>
        <dbReference type="Pfam" id="PF02878"/>
    </source>
</evidence>
<dbReference type="InterPro" id="IPR005844">
    <property type="entry name" value="A-D-PHexomutase_a/b/a-I"/>
</dbReference>
<dbReference type="PANTHER" id="PTHR42946:SF1">
    <property type="entry name" value="PHOSPHOGLUCOMUTASE (ALPHA-D-GLUCOSE-1,6-BISPHOSPHATE-DEPENDENT)"/>
    <property type="match status" value="1"/>
</dbReference>
<dbReference type="STRING" id="1379270.GEMMAAP_12250"/>
<dbReference type="InterPro" id="IPR005845">
    <property type="entry name" value="A-D-PHexomutase_a/b/a-II"/>
</dbReference>
<evidence type="ECO:0000256" key="6">
    <source>
        <dbReference type="ARBA" id="ARBA00023235"/>
    </source>
</evidence>
<name>A0A143BLM9_9BACT</name>
<dbReference type="Proteomes" id="UP000076404">
    <property type="component" value="Chromosome"/>
</dbReference>
<dbReference type="GO" id="GO:0006048">
    <property type="term" value="P:UDP-N-acetylglucosamine biosynthetic process"/>
    <property type="evidence" value="ECO:0007669"/>
    <property type="project" value="TreeGrafter"/>
</dbReference>
<dbReference type="EMBL" id="CP011454">
    <property type="protein sequence ID" value="AMW05364.1"/>
    <property type="molecule type" value="Genomic_DNA"/>
</dbReference>
<keyword evidence="13" id="KW-1185">Reference proteome</keyword>
<feature type="domain" description="Alpha-D-phosphohexomutase C-terminal" evidence="8">
    <location>
        <begin position="390"/>
        <end position="445"/>
    </location>
</feature>
<keyword evidence="6" id="KW-0413">Isomerase</keyword>
<evidence type="ECO:0000256" key="4">
    <source>
        <dbReference type="ARBA" id="ARBA00022723"/>
    </source>
</evidence>
<evidence type="ECO:0000259" key="10">
    <source>
        <dbReference type="Pfam" id="PF02879"/>
    </source>
</evidence>
<dbReference type="InterPro" id="IPR050060">
    <property type="entry name" value="Phosphoglucosamine_mutase"/>
</dbReference>
<evidence type="ECO:0008006" key="14">
    <source>
        <dbReference type="Google" id="ProtNLM"/>
    </source>
</evidence>
<gene>
    <name evidence="12" type="ORF">GEMMAAP_12250</name>
</gene>
<evidence type="ECO:0000256" key="1">
    <source>
        <dbReference type="ARBA" id="ARBA00001946"/>
    </source>
</evidence>
<keyword evidence="3" id="KW-0597">Phosphoprotein</keyword>
<dbReference type="NCBIfam" id="TIGR03990">
    <property type="entry name" value="Arch_GlmM"/>
    <property type="match status" value="1"/>
</dbReference>
<dbReference type="KEGG" id="gph:GEMMAAP_12250"/>
<dbReference type="GO" id="GO:0005975">
    <property type="term" value="P:carbohydrate metabolic process"/>
    <property type="evidence" value="ECO:0007669"/>
    <property type="project" value="InterPro"/>
</dbReference>
<dbReference type="GO" id="GO:0004615">
    <property type="term" value="F:phosphomannomutase activity"/>
    <property type="evidence" value="ECO:0007669"/>
    <property type="project" value="TreeGrafter"/>
</dbReference>
<proteinExistence type="inferred from homology"/>
<dbReference type="InterPro" id="IPR005841">
    <property type="entry name" value="Alpha-D-phosphohexomutase_SF"/>
</dbReference>
<dbReference type="InterPro" id="IPR016055">
    <property type="entry name" value="A-D-PHexomutase_a/b/a-I/II/III"/>
</dbReference>
<dbReference type="Pfam" id="PF02878">
    <property type="entry name" value="PGM_PMM_I"/>
    <property type="match status" value="1"/>
</dbReference>
<dbReference type="AlphaFoldDB" id="A0A143BLM9"/>
<feature type="domain" description="Alpha-D-phosphohexomutase alpha/beta/alpha" evidence="11">
    <location>
        <begin position="264"/>
        <end position="368"/>
    </location>
</feature>
<keyword evidence="4 7" id="KW-0479">Metal-binding</keyword>
<dbReference type="OrthoDB" id="9806956at2"/>
<dbReference type="GO" id="GO:0008966">
    <property type="term" value="F:phosphoglucosamine mutase activity"/>
    <property type="evidence" value="ECO:0007669"/>
    <property type="project" value="InterPro"/>
</dbReference>
<accession>A0A143BLM9</accession>
<dbReference type="SUPFAM" id="SSF53738">
    <property type="entry name" value="Phosphoglucomutase, first 3 domains"/>
    <property type="match status" value="3"/>
</dbReference>
<dbReference type="Pfam" id="PF02879">
    <property type="entry name" value="PGM_PMM_II"/>
    <property type="match status" value="1"/>
</dbReference>
<dbReference type="GO" id="GO:0009252">
    <property type="term" value="P:peptidoglycan biosynthetic process"/>
    <property type="evidence" value="ECO:0007669"/>
    <property type="project" value="TreeGrafter"/>
</dbReference>
<evidence type="ECO:0000256" key="7">
    <source>
        <dbReference type="RuleBase" id="RU004326"/>
    </source>
</evidence>
<dbReference type="Gene3D" id="3.30.310.50">
    <property type="entry name" value="Alpha-D-phosphohexomutase, C-terminal domain"/>
    <property type="match status" value="1"/>
</dbReference>
<dbReference type="PANTHER" id="PTHR42946">
    <property type="entry name" value="PHOSPHOHEXOSE MUTASE"/>
    <property type="match status" value="1"/>
</dbReference>
<evidence type="ECO:0000259" key="8">
    <source>
        <dbReference type="Pfam" id="PF00408"/>
    </source>
</evidence>
<evidence type="ECO:0000256" key="3">
    <source>
        <dbReference type="ARBA" id="ARBA00022553"/>
    </source>
</evidence>
<evidence type="ECO:0000256" key="5">
    <source>
        <dbReference type="ARBA" id="ARBA00022842"/>
    </source>
</evidence>
<dbReference type="InterPro" id="IPR005843">
    <property type="entry name" value="A-D-PHexomutase_C"/>
</dbReference>
<dbReference type="InterPro" id="IPR005846">
    <property type="entry name" value="A-D-PHexomutase_a/b/a-III"/>
</dbReference>
<dbReference type="Gene3D" id="3.40.120.10">
    <property type="entry name" value="Alpha-D-Glucose-1,6-Bisphosphate, subunit A, domain 3"/>
    <property type="match status" value="3"/>
</dbReference>
<reference evidence="12 13" key="1">
    <citation type="journal article" date="2014" name="Proc. Natl. Acad. Sci. U.S.A.">
        <title>Functional type 2 photosynthetic reaction centers found in the rare bacterial phylum Gemmatimonadetes.</title>
        <authorList>
            <person name="Zeng Y."/>
            <person name="Feng F."/>
            <person name="Medova H."/>
            <person name="Dean J."/>
            <person name="Koblizek M."/>
        </authorList>
    </citation>
    <scope>NUCLEOTIDE SEQUENCE [LARGE SCALE GENOMIC DNA]</scope>
    <source>
        <strain evidence="12 13">AP64</strain>
    </source>
</reference>
<comment type="cofactor">
    <cofactor evidence="1">
        <name>Mg(2+)</name>
        <dbReference type="ChEBI" id="CHEBI:18420"/>
    </cofactor>
</comment>
<dbReference type="eggNOG" id="COG1109">
    <property type="taxonomic scope" value="Bacteria"/>
</dbReference>
<comment type="similarity">
    <text evidence="2 7">Belongs to the phosphohexose mutase family.</text>
</comment>
<evidence type="ECO:0000259" key="11">
    <source>
        <dbReference type="Pfam" id="PF02880"/>
    </source>
</evidence>
<evidence type="ECO:0000313" key="13">
    <source>
        <dbReference type="Proteomes" id="UP000076404"/>
    </source>
</evidence>
<feature type="domain" description="Alpha-D-phosphohexomutase alpha/beta/alpha" evidence="10">
    <location>
        <begin position="170"/>
        <end position="257"/>
    </location>
</feature>
<reference evidence="12 13" key="2">
    <citation type="journal article" date="2016" name="Environ. Microbiol. Rep.">
        <title>Metagenomic evidence for the presence of phototrophic Gemmatimonadetes bacteria in diverse environments.</title>
        <authorList>
            <person name="Zeng Y."/>
            <person name="Baumbach J."/>
            <person name="Barbosa E.G."/>
            <person name="Azevedo V."/>
            <person name="Zhang C."/>
            <person name="Koblizek M."/>
        </authorList>
    </citation>
    <scope>NUCLEOTIDE SEQUENCE [LARGE SCALE GENOMIC DNA]</scope>
    <source>
        <strain evidence="12 13">AP64</strain>
    </source>
</reference>
<dbReference type="InterPro" id="IPR036900">
    <property type="entry name" value="A-D-PHexomutase_C_sf"/>
</dbReference>
<evidence type="ECO:0000313" key="12">
    <source>
        <dbReference type="EMBL" id="AMW05364.1"/>
    </source>
</evidence>
<dbReference type="Pfam" id="PF02880">
    <property type="entry name" value="PGM_PMM_III"/>
    <property type="match status" value="1"/>
</dbReference>